<dbReference type="InterPro" id="IPR003614">
    <property type="entry name" value="Knottins"/>
</dbReference>
<protein>
    <submittedName>
        <fullName evidence="6">Gamma-thionin</fullName>
    </submittedName>
</protein>
<evidence type="ECO:0000256" key="1">
    <source>
        <dbReference type="ARBA" id="ARBA00004613"/>
    </source>
</evidence>
<evidence type="ECO:0000256" key="4">
    <source>
        <dbReference type="SAM" id="MobiDB-lite"/>
    </source>
</evidence>
<organism evidence="6 7">
    <name type="scientific">Artemisia annua</name>
    <name type="common">Sweet wormwood</name>
    <dbReference type="NCBI Taxonomy" id="35608"/>
    <lineage>
        <taxon>Eukaryota</taxon>
        <taxon>Viridiplantae</taxon>
        <taxon>Streptophyta</taxon>
        <taxon>Embryophyta</taxon>
        <taxon>Tracheophyta</taxon>
        <taxon>Spermatophyta</taxon>
        <taxon>Magnoliopsida</taxon>
        <taxon>eudicotyledons</taxon>
        <taxon>Gunneridae</taxon>
        <taxon>Pentapetalae</taxon>
        <taxon>asterids</taxon>
        <taxon>campanulids</taxon>
        <taxon>Asterales</taxon>
        <taxon>Asteraceae</taxon>
        <taxon>Asteroideae</taxon>
        <taxon>Anthemideae</taxon>
        <taxon>Artemisiinae</taxon>
        <taxon>Artemisia</taxon>
    </lineage>
</organism>
<keyword evidence="7" id="KW-1185">Reference proteome</keyword>
<dbReference type="GO" id="GO:0006952">
    <property type="term" value="P:defense response"/>
    <property type="evidence" value="ECO:0007669"/>
    <property type="project" value="InterPro"/>
</dbReference>
<dbReference type="SUPFAM" id="SSF57095">
    <property type="entry name" value="Scorpion toxin-like"/>
    <property type="match status" value="1"/>
</dbReference>
<accession>A0A2U1LMI4</accession>
<keyword evidence="3" id="KW-1015">Disulfide bond</keyword>
<dbReference type="InterPro" id="IPR036574">
    <property type="entry name" value="Scorpion_toxin-like_sf"/>
</dbReference>
<dbReference type="Proteomes" id="UP000245207">
    <property type="component" value="Unassembled WGS sequence"/>
</dbReference>
<dbReference type="CDD" id="cd00107">
    <property type="entry name" value="Knot1"/>
    <property type="match status" value="1"/>
</dbReference>
<dbReference type="Pfam" id="PF00304">
    <property type="entry name" value="Gamma-thionin"/>
    <property type="match status" value="1"/>
</dbReference>
<dbReference type="GO" id="GO:0005576">
    <property type="term" value="C:extracellular region"/>
    <property type="evidence" value="ECO:0007669"/>
    <property type="project" value="UniProtKB-SubCell"/>
</dbReference>
<dbReference type="Gene3D" id="3.30.30.10">
    <property type="entry name" value="Knottin, scorpion toxin-like"/>
    <property type="match status" value="1"/>
</dbReference>
<proteinExistence type="predicted"/>
<evidence type="ECO:0000313" key="7">
    <source>
        <dbReference type="Proteomes" id="UP000245207"/>
    </source>
</evidence>
<evidence type="ECO:0000256" key="3">
    <source>
        <dbReference type="ARBA" id="ARBA00023157"/>
    </source>
</evidence>
<name>A0A2U1LMI4_ARTAN</name>
<evidence type="ECO:0000259" key="5">
    <source>
        <dbReference type="SMART" id="SM00505"/>
    </source>
</evidence>
<keyword evidence="2" id="KW-0964">Secreted</keyword>
<dbReference type="OrthoDB" id="1851987at2759"/>
<feature type="compositionally biased region" description="Polar residues" evidence="4">
    <location>
        <begin position="56"/>
        <end position="75"/>
    </location>
</feature>
<comment type="subcellular location">
    <subcellularLocation>
        <location evidence="1">Secreted</location>
    </subcellularLocation>
</comment>
<evidence type="ECO:0000256" key="2">
    <source>
        <dbReference type="ARBA" id="ARBA00022525"/>
    </source>
</evidence>
<dbReference type="AlphaFoldDB" id="A0A2U1LMI4"/>
<gene>
    <name evidence="6" type="ORF">CTI12_AA475100</name>
</gene>
<sequence>MKKGNCSGDVVDRSAMETEFPSAASSLSNMVNSINEPRGMTHSSGGRAVNIESLGPNETSTSANHNSSVIKQPTPSCGPEVNITSGSVTSNDVVSEPAATKQVEPISLASLITNDIDSNGKDMVASKKVKNNLCSRRSKTWSGFCGFSKNCDRQCRNWEKAAHGACHHQGLGMACFCYFNC</sequence>
<dbReference type="SMART" id="SM00505">
    <property type="entry name" value="Knot1"/>
    <property type="match status" value="1"/>
</dbReference>
<feature type="region of interest" description="Disordered" evidence="4">
    <location>
        <begin position="55"/>
        <end position="78"/>
    </location>
</feature>
<reference evidence="6 7" key="1">
    <citation type="journal article" date="2018" name="Mol. Plant">
        <title>The genome of Artemisia annua provides insight into the evolution of Asteraceae family and artemisinin biosynthesis.</title>
        <authorList>
            <person name="Shen Q."/>
            <person name="Zhang L."/>
            <person name="Liao Z."/>
            <person name="Wang S."/>
            <person name="Yan T."/>
            <person name="Shi P."/>
            <person name="Liu M."/>
            <person name="Fu X."/>
            <person name="Pan Q."/>
            <person name="Wang Y."/>
            <person name="Lv Z."/>
            <person name="Lu X."/>
            <person name="Zhang F."/>
            <person name="Jiang W."/>
            <person name="Ma Y."/>
            <person name="Chen M."/>
            <person name="Hao X."/>
            <person name="Li L."/>
            <person name="Tang Y."/>
            <person name="Lv G."/>
            <person name="Zhou Y."/>
            <person name="Sun X."/>
            <person name="Brodelius P.E."/>
            <person name="Rose J.K.C."/>
            <person name="Tang K."/>
        </authorList>
    </citation>
    <scope>NUCLEOTIDE SEQUENCE [LARGE SCALE GENOMIC DNA]</scope>
    <source>
        <strain evidence="7">cv. Huhao1</strain>
        <tissue evidence="6">Leaf</tissue>
    </source>
</reference>
<dbReference type="PANTHER" id="PTHR33147:SF46">
    <property type="entry name" value="DEFENSIN-LIKE PROTEIN 19"/>
    <property type="match status" value="1"/>
</dbReference>
<dbReference type="EMBL" id="PKPP01008620">
    <property type="protein sequence ID" value="PWA50220.1"/>
    <property type="molecule type" value="Genomic_DNA"/>
</dbReference>
<evidence type="ECO:0000313" key="6">
    <source>
        <dbReference type="EMBL" id="PWA50220.1"/>
    </source>
</evidence>
<feature type="domain" description="Knottins-like" evidence="5">
    <location>
        <begin position="133"/>
        <end position="181"/>
    </location>
</feature>
<dbReference type="PANTHER" id="PTHR33147">
    <property type="entry name" value="DEFENSIN-LIKE PROTEIN 1"/>
    <property type="match status" value="1"/>
</dbReference>
<comment type="caution">
    <text evidence="6">The sequence shown here is derived from an EMBL/GenBank/DDBJ whole genome shotgun (WGS) entry which is preliminary data.</text>
</comment>